<dbReference type="SUPFAM" id="SSF56645">
    <property type="entry name" value="Acyl-CoA dehydrogenase NM domain-like"/>
    <property type="match status" value="1"/>
</dbReference>
<dbReference type="Gene3D" id="2.40.110.10">
    <property type="entry name" value="Butyryl-CoA Dehydrogenase, subunit A, domain 2"/>
    <property type="match status" value="1"/>
</dbReference>
<evidence type="ECO:0000313" key="5">
    <source>
        <dbReference type="EMBL" id="CAD7609942.1"/>
    </source>
</evidence>
<dbReference type="EMBL" id="OE846507">
    <property type="protein sequence ID" value="CAD7609942.1"/>
    <property type="molecule type" value="Genomic_DNA"/>
</dbReference>
<protein>
    <submittedName>
        <fullName evidence="5">Uncharacterized protein</fullName>
    </submittedName>
</protein>
<reference evidence="5" key="1">
    <citation type="submission" date="2020-11" db="EMBL/GenBank/DDBJ databases">
        <authorList>
            <person name="Tran Van P."/>
        </authorList>
    </citation>
    <scope>NUCLEOTIDE SEQUENCE</scope>
</reference>
<organism evidence="5">
    <name type="scientific">Timema genevievae</name>
    <name type="common">Walking stick</name>
    <dbReference type="NCBI Taxonomy" id="629358"/>
    <lineage>
        <taxon>Eukaryota</taxon>
        <taxon>Metazoa</taxon>
        <taxon>Ecdysozoa</taxon>
        <taxon>Arthropoda</taxon>
        <taxon>Hexapoda</taxon>
        <taxon>Insecta</taxon>
        <taxon>Pterygota</taxon>
        <taxon>Neoptera</taxon>
        <taxon>Polyneoptera</taxon>
        <taxon>Phasmatodea</taxon>
        <taxon>Timematodea</taxon>
        <taxon>Timematoidea</taxon>
        <taxon>Timematidae</taxon>
        <taxon>Timema</taxon>
    </lineage>
</organism>
<dbReference type="InterPro" id="IPR009100">
    <property type="entry name" value="AcylCoA_DH/oxidase_NM_dom_sf"/>
</dbReference>
<sequence>MLSLTFLHHLSKPISTLLLFSSRFLLELASTTNSKSSARAITPTTSGSASISSNTIRDDLRGEDWVIVEEEKTGSLWRRRRLGHCGGGEDWVIVERGEDWVIVDDDDDWVMFSFKLITPDGTDHGLHSFVVSIRNPMTLLPYPGVTVGDLGEKLGLNGIDNGFVMFDHYRIPRENLLNKNGDVTPEGKYVAPMKDRKKHLEAAQSHNYEIQVNVTEVKRNLMPVNCADRLGGTRP</sequence>
<keyword evidence="3" id="KW-0285">Flavoprotein</keyword>
<dbReference type="InterPro" id="IPR012258">
    <property type="entry name" value="Acyl-CoA_oxidase"/>
</dbReference>
<evidence type="ECO:0000256" key="1">
    <source>
        <dbReference type="ARBA" id="ARBA00001974"/>
    </source>
</evidence>
<evidence type="ECO:0000256" key="4">
    <source>
        <dbReference type="ARBA" id="ARBA00022827"/>
    </source>
</evidence>
<comment type="cofactor">
    <cofactor evidence="1">
        <name>FAD</name>
        <dbReference type="ChEBI" id="CHEBI:57692"/>
    </cofactor>
</comment>
<dbReference type="GO" id="GO:0005504">
    <property type="term" value="F:fatty acid binding"/>
    <property type="evidence" value="ECO:0007669"/>
    <property type="project" value="TreeGrafter"/>
</dbReference>
<dbReference type="PANTHER" id="PTHR10909:SF390">
    <property type="entry name" value="PEROXISOMAL ACYL-COENZYME A OXIDASE 3"/>
    <property type="match status" value="1"/>
</dbReference>
<dbReference type="GO" id="GO:0005777">
    <property type="term" value="C:peroxisome"/>
    <property type="evidence" value="ECO:0007669"/>
    <property type="project" value="InterPro"/>
</dbReference>
<gene>
    <name evidence="5" type="ORF">TGEB3V08_LOCUS10635</name>
</gene>
<dbReference type="InterPro" id="IPR046373">
    <property type="entry name" value="Acyl-CoA_Oxase/DH_mid-dom_sf"/>
</dbReference>
<keyword evidence="4" id="KW-0274">FAD</keyword>
<dbReference type="GO" id="GO:0071949">
    <property type="term" value="F:FAD binding"/>
    <property type="evidence" value="ECO:0007669"/>
    <property type="project" value="InterPro"/>
</dbReference>
<name>A0A7R9PRG3_TIMGE</name>
<dbReference type="PANTHER" id="PTHR10909">
    <property type="entry name" value="ELECTRON TRANSPORT OXIDOREDUCTASE"/>
    <property type="match status" value="1"/>
</dbReference>
<dbReference type="GO" id="GO:0016402">
    <property type="term" value="F:pristanoyl-CoA oxidase activity"/>
    <property type="evidence" value="ECO:0007669"/>
    <property type="project" value="TreeGrafter"/>
</dbReference>
<accession>A0A7R9PRG3</accession>
<evidence type="ECO:0000256" key="2">
    <source>
        <dbReference type="ARBA" id="ARBA00005189"/>
    </source>
</evidence>
<proteinExistence type="predicted"/>
<evidence type="ECO:0000256" key="3">
    <source>
        <dbReference type="ARBA" id="ARBA00022630"/>
    </source>
</evidence>
<dbReference type="AlphaFoldDB" id="A0A7R9PRG3"/>
<dbReference type="GO" id="GO:0055088">
    <property type="term" value="P:lipid homeostasis"/>
    <property type="evidence" value="ECO:0007669"/>
    <property type="project" value="TreeGrafter"/>
</dbReference>
<comment type="pathway">
    <text evidence="2">Lipid metabolism.</text>
</comment>
<dbReference type="GO" id="GO:0033540">
    <property type="term" value="P:fatty acid beta-oxidation using acyl-CoA oxidase"/>
    <property type="evidence" value="ECO:0007669"/>
    <property type="project" value="TreeGrafter"/>
</dbReference>